<evidence type="ECO:0000313" key="1">
    <source>
        <dbReference type="EMBL" id="TDB45672.1"/>
    </source>
</evidence>
<reference evidence="1 2" key="1">
    <citation type="journal article" date="2019" name="Int. J. Syst. Evol. Microbiol.">
        <title>Photorhabdus khanii subsp. guanajuatensis subsp. nov., isolated from Heterorhabditis atacamensis, and Photorhabdus luminescens subsp. mexicana subsp. nov., isolated from Heterorhabditis mexicana entomopathogenic nematodes.</title>
        <authorList>
            <person name="Machado R.A.R."/>
            <person name="Bruno P."/>
            <person name="Arce C.C.M."/>
            <person name="Liechti N."/>
            <person name="Kohler A."/>
            <person name="Bernal J."/>
            <person name="Bruggmann R."/>
            <person name="Turlings T.C.J."/>
        </authorList>
    </citation>
    <scope>NUCLEOTIDE SEQUENCE [LARGE SCALE GENOMIC DNA]</scope>
    <source>
        <strain evidence="1 2">MEX47-22</strain>
    </source>
</reference>
<organism evidence="1 2">
    <name type="scientific">Photorhabdus luminescens subsp. mexicana</name>
    <dbReference type="NCBI Taxonomy" id="2100167"/>
    <lineage>
        <taxon>Bacteria</taxon>
        <taxon>Pseudomonadati</taxon>
        <taxon>Pseudomonadota</taxon>
        <taxon>Gammaproteobacteria</taxon>
        <taxon>Enterobacterales</taxon>
        <taxon>Morganellaceae</taxon>
        <taxon>Photorhabdus</taxon>
    </lineage>
</organism>
<accession>A0A4R4IY59</accession>
<evidence type="ECO:0000313" key="2">
    <source>
        <dbReference type="Proteomes" id="UP000295550"/>
    </source>
</evidence>
<gene>
    <name evidence="1" type="ORF">C5468_20110</name>
</gene>
<dbReference type="AlphaFoldDB" id="A0A4R4IY59"/>
<sequence>MRRNLHGIGFIVATTENEKGIKWLIWSDLSPEKEVIIRKNKGVSLYNQIIYWLIHVKNKWWWPIKTA</sequence>
<dbReference type="EMBL" id="PUJX01000027">
    <property type="protein sequence ID" value="TDB45672.1"/>
    <property type="molecule type" value="Genomic_DNA"/>
</dbReference>
<protein>
    <submittedName>
        <fullName evidence="1">Uncharacterized protein</fullName>
    </submittedName>
</protein>
<name>A0A4R4IY59_PHOLU</name>
<proteinExistence type="predicted"/>
<dbReference type="RefSeq" id="WP_132347679.1">
    <property type="nucleotide sequence ID" value="NZ_CAWOLF010000027.1"/>
</dbReference>
<comment type="caution">
    <text evidence="1">The sequence shown here is derived from an EMBL/GenBank/DDBJ whole genome shotgun (WGS) entry which is preliminary data.</text>
</comment>
<dbReference type="Proteomes" id="UP000295550">
    <property type="component" value="Unassembled WGS sequence"/>
</dbReference>